<accession>A0AAW6RL83</accession>
<dbReference type="Proteomes" id="UP001237156">
    <property type="component" value="Unassembled WGS sequence"/>
</dbReference>
<evidence type="ECO:0000256" key="5">
    <source>
        <dbReference type="ARBA" id="ARBA00023172"/>
    </source>
</evidence>
<dbReference type="NCBIfam" id="NF001464">
    <property type="entry name" value="PRK00321.1-5"/>
    <property type="match status" value="1"/>
</dbReference>
<dbReference type="Pfam" id="PF04381">
    <property type="entry name" value="RdgC"/>
    <property type="match status" value="1"/>
</dbReference>
<comment type="caution">
    <text evidence="7">The sequence shown here is derived from an EMBL/GenBank/DDBJ whole genome shotgun (WGS) entry which is preliminary data.</text>
</comment>
<evidence type="ECO:0000256" key="4">
    <source>
        <dbReference type="ARBA" id="ARBA00022490"/>
    </source>
</evidence>
<dbReference type="PANTHER" id="PTHR38103:SF1">
    <property type="entry name" value="RECOMBINATION-ASSOCIATED PROTEIN RDGC"/>
    <property type="match status" value="1"/>
</dbReference>
<dbReference type="AlphaFoldDB" id="A0AAW6RL83"/>
<dbReference type="GO" id="GO:0043590">
    <property type="term" value="C:bacterial nucleoid"/>
    <property type="evidence" value="ECO:0007669"/>
    <property type="project" value="TreeGrafter"/>
</dbReference>
<sequence>MFKNLILYRIQPGWQPDAARLEQALAAEPFAECSATQQKSAGWLPPRGHAHGALLETVDGQWLMRFAIETKSVPSDAIRRKVEEEAARIEAAQGRKPGKKELRDMKDDALLALLPQAFARRAACWVWIDPQARLLAIDAGSQGRADEITTSLMRTAGGGPGALALALLQTRTAPQAAMAAWLASEDGAALHPEFSIERECELKGSGEEPAVVRFARHPLETPEVRQHIQEGKLPTRLALGWAGRMSFVLTQALQLKKLRYADGLFDKDGQSDNRDERFDADAALATGELSRLIPDLIEALGGEMNEMSEPGSAAPAATPAVAAVQAGEDAGPPF</sequence>
<feature type="compositionally biased region" description="Low complexity" evidence="6">
    <location>
        <begin position="313"/>
        <end position="326"/>
    </location>
</feature>
<comment type="subcellular location">
    <subcellularLocation>
        <location evidence="1">Cytoplasm</location>
        <location evidence="1">Nucleoid</location>
    </subcellularLocation>
</comment>
<dbReference type="GO" id="GO:0000018">
    <property type="term" value="P:regulation of DNA recombination"/>
    <property type="evidence" value="ECO:0007669"/>
    <property type="project" value="TreeGrafter"/>
</dbReference>
<dbReference type="EMBL" id="JARVII010000015">
    <property type="protein sequence ID" value="MDG9699713.1"/>
    <property type="molecule type" value="Genomic_DNA"/>
</dbReference>
<dbReference type="InterPro" id="IPR007476">
    <property type="entry name" value="RdgC"/>
</dbReference>
<evidence type="ECO:0000256" key="3">
    <source>
        <dbReference type="ARBA" id="ARBA00022296"/>
    </source>
</evidence>
<dbReference type="RefSeq" id="WP_279524556.1">
    <property type="nucleotide sequence ID" value="NZ_JARVII010000015.1"/>
</dbReference>
<proteinExistence type="inferred from homology"/>
<keyword evidence="4" id="KW-0963">Cytoplasm</keyword>
<feature type="region of interest" description="Disordered" evidence="6">
    <location>
        <begin position="306"/>
        <end position="334"/>
    </location>
</feature>
<name>A0AAW6RL83_9BURK</name>
<keyword evidence="5" id="KW-0233">DNA recombination</keyword>
<reference evidence="7 8" key="1">
    <citation type="submission" date="2023-04" db="EMBL/GenBank/DDBJ databases">
        <title>Ottowia paracancer sp. nov., isolated from human stomach.</title>
        <authorList>
            <person name="Song Y."/>
        </authorList>
    </citation>
    <scope>NUCLEOTIDE SEQUENCE [LARGE SCALE GENOMIC DNA]</scope>
    <source>
        <strain evidence="7 8">10c7w1</strain>
    </source>
</reference>
<dbReference type="PANTHER" id="PTHR38103">
    <property type="entry name" value="RECOMBINATION-ASSOCIATED PROTEIN RDGC"/>
    <property type="match status" value="1"/>
</dbReference>
<dbReference type="GO" id="GO:0003690">
    <property type="term" value="F:double-stranded DNA binding"/>
    <property type="evidence" value="ECO:0007669"/>
    <property type="project" value="TreeGrafter"/>
</dbReference>
<evidence type="ECO:0000256" key="2">
    <source>
        <dbReference type="ARBA" id="ARBA00008657"/>
    </source>
</evidence>
<protein>
    <recommendedName>
        <fullName evidence="3">Recombination-associated protein RdgC</fullName>
    </recommendedName>
</protein>
<gene>
    <name evidence="7" type="ORF">QB898_08315</name>
</gene>
<comment type="similarity">
    <text evidence="2">Belongs to the RdgC family.</text>
</comment>
<evidence type="ECO:0000256" key="6">
    <source>
        <dbReference type="SAM" id="MobiDB-lite"/>
    </source>
</evidence>
<keyword evidence="8" id="KW-1185">Reference proteome</keyword>
<evidence type="ECO:0000256" key="1">
    <source>
        <dbReference type="ARBA" id="ARBA00004453"/>
    </source>
</evidence>
<evidence type="ECO:0000313" key="7">
    <source>
        <dbReference type="EMBL" id="MDG9699713.1"/>
    </source>
</evidence>
<dbReference type="GO" id="GO:0006310">
    <property type="term" value="P:DNA recombination"/>
    <property type="evidence" value="ECO:0007669"/>
    <property type="project" value="UniProtKB-KW"/>
</dbReference>
<organism evidence="7 8">
    <name type="scientific">Ottowia cancrivicina</name>
    <dbReference type="NCBI Taxonomy" id="3040346"/>
    <lineage>
        <taxon>Bacteria</taxon>
        <taxon>Pseudomonadati</taxon>
        <taxon>Pseudomonadota</taxon>
        <taxon>Betaproteobacteria</taxon>
        <taxon>Burkholderiales</taxon>
        <taxon>Comamonadaceae</taxon>
        <taxon>Ottowia</taxon>
    </lineage>
</organism>
<evidence type="ECO:0000313" key="8">
    <source>
        <dbReference type="Proteomes" id="UP001237156"/>
    </source>
</evidence>
<dbReference type="NCBIfam" id="NF001463">
    <property type="entry name" value="PRK00321.1-4"/>
    <property type="match status" value="1"/>
</dbReference>